<accession>A0A937A6U3</accession>
<comment type="caution">
    <text evidence="2">The sequence shown here is derived from an EMBL/GenBank/DDBJ whole genome shotgun (WGS) entry which is preliminary data.</text>
</comment>
<feature type="transmembrane region" description="Helical" evidence="1">
    <location>
        <begin position="100"/>
        <end position="126"/>
    </location>
</feature>
<feature type="transmembrane region" description="Helical" evidence="1">
    <location>
        <begin position="329"/>
        <end position="349"/>
    </location>
</feature>
<dbReference type="EMBL" id="JAERQG010000001">
    <property type="protein sequence ID" value="MBL0764680.1"/>
    <property type="molecule type" value="Genomic_DNA"/>
</dbReference>
<evidence type="ECO:0000313" key="2">
    <source>
        <dbReference type="EMBL" id="MBL0764680.1"/>
    </source>
</evidence>
<dbReference type="Pfam" id="PF05684">
    <property type="entry name" value="DUF819"/>
    <property type="match status" value="1"/>
</dbReference>
<name>A0A937A6U3_9BACT</name>
<organism evidence="2 3">
    <name type="scientific">Marivirga atlantica</name>
    <dbReference type="NCBI Taxonomy" id="1548457"/>
    <lineage>
        <taxon>Bacteria</taxon>
        <taxon>Pseudomonadati</taxon>
        <taxon>Bacteroidota</taxon>
        <taxon>Cytophagia</taxon>
        <taxon>Cytophagales</taxon>
        <taxon>Marivirgaceae</taxon>
        <taxon>Marivirga</taxon>
    </lineage>
</organism>
<feature type="transmembrane region" description="Helical" evidence="1">
    <location>
        <begin position="169"/>
        <end position="193"/>
    </location>
</feature>
<dbReference type="Proteomes" id="UP000642920">
    <property type="component" value="Unassembled WGS sequence"/>
</dbReference>
<dbReference type="PANTHER" id="PTHR34289:SF8">
    <property type="entry name" value="DUF819 DOMAIN-CONTAINING PROTEIN"/>
    <property type="match status" value="1"/>
</dbReference>
<feature type="transmembrane region" description="Helical" evidence="1">
    <location>
        <begin position="387"/>
        <end position="410"/>
    </location>
</feature>
<feature type="transmembrane region" description="Helical" evidence="1">
    <location>
        <begin position="232"/>
        <end position="257"/>
    </location>
</feature>
<feature type="transmembrane region" description="Helical" evidence="1">
    <location>
        <begin position="67"/>
        <end position="88"/>
    </location>
</feature>
<reference evidence="2" key="1">
    <citation type="submission" date="2021-01" db="EMBL/GenBank/DDBJ databases">
        <title>Marivirga sp. nov., isolated from intertidal surface sediments.</title>
        <authorList>
            <person name="Zhang M."/>
        </authorList>
    </citation>
    <scope>NUCLEOTIDE SEQUENCE</scope>
    <source>
        <strain evidence="2">SM1354</strain>
    </source>
</reference>
<dbReference type="PANTHER" id="PTHR34289">
    <property type="entry name" value="PROTEIN, PUTATIVE (DUF819)-RELATED"/>
    <property type="match status" value="1"/>
</dbReference>
<keyword evidence="1" id="KW-1133">Transmembrane helix</keyword>
<sequence length="415" mass="43840">MDKTPLITNDAVVFGLLMLILAAVFVTSTSEKTGWQKFYKYIPSVLLCYFIPSIFNTLGIISGDESQLYFVASRYLLPTALVLLTISIDLKGIASLGKKAVIMFLTGTVGIVIGGPLAILITSAFAPEVVGGVGPDAVWRGMATIAGSWIGGGANQAAMFETFGASEDLFTTMITVDVIVANIWMAFLLYGAGISSQLDKRLKADASAIDKVKHQIEEYQLSIMKIPKLPEVMTVLAIGFGATGLAHFGADLIAPFIAEKAPGLEKFSLTSGFFWLVVIATTIGLLLSFTKARKLEGVGASRLGSVMIYILVATIGMKMDITAIFDNPGFFLVGLIWMSIHVVLLLLIAKIIRAPYFFVAVGSQANVGGAASAPIVAGAFHPSLAPVGVLLAVLGYALGTYAAYLCGILMQFAAG</sequence>
<feature type="transmembrane region" description="Helical" evidence="1">
    <location>
        <begin position="356"/>
        <end position="381"/>
    </location>
</feature>
<keyword evidence="3" id="KW-1185">Reference proteome</keyword>
<feature type="transmembrane region" description="Helical" evidence="1">
    <location>
        <begin position="269"/>
        <end position="287"/>
    </location>
</feature>
<dbReference type="AlphaFoldDB" id="A0A937A6U3"/>
<dbReference type="InterPro" id="IPR008537">
    <property type="entry name" value="DUF819"/>
</dbReference>
<feature type="transmembrane region" description="Helical" evidence="1">
    <location>
        <begin position="38"/>
        <end position="61"/>
    </location>
</feature>
<keyword evidence="1" id="KW-0812">Transmembrane</keyword>
<proteinExistence type="predicted"/>
<protein>
    <submittedName>
        <fullName evidence="2">DUF819 family protein</fullName>
    </submittedName>
</protein>
<feature type="transmembrane region" description="Helical" evidence="1">
    <location>
        <begin position="299"/>
        <end position="317"/>
    </location>
</feature>
<keyword evidence="1" id="KW-0472">Membrane</keyword>
<gene>
    <name evidence="2" type="ORF">JKP34_05415</name>
</gene>
<evidence type="ECO:0000256" key="1">
    <source>
        <dbReference type="SAM" id="Phobius"/>
    </source>
</evidence>
<feature type="transmembrane region" description="Helical" evidence="1">
    <location>
        <begin position="6"/>
        <end position="26"/>
    </location>
</feature>
<evidence type="ECO:0000313" key="3">
    <source>
        <dbReference type="Proteomes" id="UP000642920"/>
    </source>
</evidence>